<evidence type="ECO:0000259" key="3">
    <source>
        <dbReference type="Pfam" id="PF13514"/>
    </source>
</evidence>
<comment type="caution">
    <text evidence="4">The sequence shown here is derived from an EMBL/GenBank/DDBJ whole genome shotgun (WGS) entry which is preliminary data.</text>
</comment>
<dbReference type="SUPFAM" id="SSF52540">
    <property type="entry name" value="P-loop containing nucleoside triphosphate hydrolases"/>
    <property type="match status" value="2"/>
</dbReference>
<evidence type="ECO:0000256" key="1">
    <source>
        <dbReference type="SAM" id="Coils"/>
    </source>
</evidence>
<accession>A0A845DLK7</accession>
<dbReference type="Proteomes" id="UP000460949">
    <property type="component" value="Unassembled WGS sequence"/>
</dbReference>
<feature type="transmembrane region" description="Helical" evidence="2">
    <location>
        <begin position="458"/>
        <end position="475"/>
    </location>
</feature>
<keyword evidence="2" id="KW-0472">Membrane</keyword>
<evidence type="ECO:0000313" key="4">
    <source>
        <dbReference type="EMBL" id="MYL18370.1"/>
    </source>
</evidence>
<dbReference type="PANTHER" id="PTHR41259">
    <property type="entry name" value="DOUBLE-STRAND BREAK REPAIR RAD50 ATPASE, PUTATIVE-RELATED"/>
    <property type="match status" value="1"/>
</dbReference>
<dbReference type="AlphaFoldDB" id="A0A845DLK7"/>
<keyword evidence="1" id="KW-0175">Coiled coil</keyword>
<protein>
    <submittedName>
        <fullName evidence="4">AAA family ATPase</fullName>
    </submittedName>
</protein>
<dbReference type="Pfam" id="PF13514">
    <property type="entry name" value="AAA_27"/>
    <property type="match status" value="1"/>
</dbReference>
<dbReference type="Gene3D" id="3.40.50.300">
    <property type="entry name" value="P-loop containing nucleotide triphosphate hydrolases"/>
    <property type="match status" value="2"/>
</dbReference>
<keyword evidence="2" id="KW-1133">Transmembrane helix</keyword>
<feature type="coiled-coil region" evidence="1">
    <location>
        <begin position="605"/>
        <end position="735"/>
    </location>
</feature>
<dbReference type="RefSeq" id="WP_160834842.1">
    <property type="nucleotide sequence ID" value="NZ_WMET01000001.1"/>
</dbReference>
<feature type="domain" description="YhaN AAA" evidence="3">
    <location>
        <begin position="6"/>
        <end position="205"/>
    </location>
</feature>
<dbReference type="PANTHER" id="PTHR41259:SF1">
    <property type="entry name" value="DOUBLE-STRAND BREAK REPAIR RAD50 ATPASE, PUTATIVE-RELATED"/>
    <property type="match status" value="1"/>
</dbReference>
<feature type="transmembrane region" description="Helical" evidence="2">
    <location>
        <begin position="481"/>
        <end position="499"/>
    </location>
</feature>
<dbReference type="InterPro" id="IPR027417">
    <property type="entry name" value="P-loop_NTPase"/>
</dbReference>
<evidence type="ECO:0000313" key="5">
    <source>
        <dbReference type="Proteomes" id="UP000460949"/>
    </source>
</evidence>
<organism evidence="4 5">
    <name type="scientific">Halobacillus litoralis</name>
    <dbReference type="NCBI Taxonomy" id="45668"/>
    <lineage>
        <taxon>Bacteria</taxon>
        <taxon>Bacillati</taxon>
        <taxon>Bacillota</taxon>
        <taxon>Bacilli</taxon>
        <taxon>Bacillales</taxon>
        <taxon>Bacillaceae</taxon>
        <taxon>Halobacillus</taxon>
    </lineage>
</organism>
<dbReference type="InterPro" id="IPR038734">
    <property type="entry name" value="YhaN_AAA"/>
</dbReference>
<sequence>MTALIIHKLHIHGFGKWTGFSLSFAENQPNIVTGRNEAGKSTLYHFFLYMFFGLPSKQRESYMPKQGGGLGGTLTIETAEGEMVTIERFHDRHKGQALCRNSHGREYGEEWLREQLNGLERESFEAIFSFNADDLRHLETLSAESLGETLLDIGLTGSDRISRTEKWLERKVDERFKPQGRKPVINEQLRVVEDLYKQTRALEKEEQAYLQLLEEKQQAVNEIEACEKDWKRKTNALYRVEQLLKARPVLLKYHQAVEELRRQESIVFPEGGKERYRQLKEKILPLQSERKLVASDVEAGKEKQEALSAAYQPQFLEEAGVLLQQRPVSEKLAYEKDRLFKETERRREELSKEVQSLDIPLTVEELDDYTFPFYIEETWRDLKNEEQTLDRERSYIHEQSMDLEREFQHVEAKKAELEQEIISEDEAAALQSTIQEASGAAAARRTSRNSGGGRPNRAALFVGAAAVFSGGAAAFMAGGSFLWLILGLILSLGMGMYAYQLPGHVHPKVLDSREAEVEKARGILRRNEERRTEWKHVHEQWKQLNHEDIRLQEKESLAAQRGRRLDARVTEQRSLYPFLTNLDLKHWETLFHKVVQLREKRVEYIRDLERIKEFERDEKKVAEELKTFYKRLNWELLDHTVHTSWNELNEWIKQQEQLERDVHENRESLRALERRLKKITYQLQGYLDERDQLFEECGVESEPSFYQKAEAAETVKKLEEEAASHQFQMEGMLSEADQEDAGVWEQVPEESRLLTDIHQLKRDVEHLEVRQSEGRQNLADVRSRLEHMEHSDERSALAHRYQVEKEKLRELAKEWAGYQAALQALRETKQSYQSTYLPAVLTAAEGHFQVLTDRRYQSIAADDHDRAMTVLDLDGVLFAPGELSKGTRDQLYISLRLALGETMAGQKPLPFLMDDAFVHFDESRLKKMTAILRTISKRHQVILFSWRNDLEQVFTDANIQRLK</sequence>
<reference evidence="4 5" key="1">
    <citation type="submission" date="2019-11" db="EMBL/GenBank/DDBJ databases">
        <title>Genome sequences of 17 halophilic strains isolated from different environments.</title>
        <authorList>
            <person name="Furrow R.E."/>
        </authorList>
    </citation>
    <scope>NUCLEOTIDE SEQUENCE [LARGE SCALE GENOMIC DNA]</scope>
    <source>
        <strain evidence="4 5">22511_23_Filter</strain>
    </source>
</reference>
<feature type="coiled-coil region" evidence="1">
    <location>
        <begin position="400"/>
        <end position="427"/>
    </location>
</feature>
<name>A0A845DLK7_9BACI</name>
<dbReference type="EMBL" id="WMET01000001">
    <property type="protein sequence ID" value="MYL18370.1"/>
    <property type="molecule type" value="Genomic_DNA"/>
</dbReference>
<feature type="coiled-coil region" evidence="1">
    <location>
        <begin position="185"/>
        <end position="229"/>
    </location>
</feature>
<evidence type="ECO:0000256" key="2">
    <source>
        <dbReference type="SAM" id="Phobius"/>
    </source>
</evidence>
<gene>
    <name evidence="4" type="ORF">GLW04_00625</name>
</gene>
<keyword evidence="2" id="KW-0812">Transmembrane</keyword>
<proteinExistence type="predicted"/>